<evidence type="ECO:0000256" key="1">
    <source>
        <dbReference type="SAM" id="SignalP"/>
    </source>
</evidence>
<dbReference type="EMBL" id="BNAQ01000003">
    <property type="protein sequence ID" value="GHH17158.1"/>
    <property type="molecule type" value="Genomic_DNA"/>
</dbReference>
<evidence type="ECO:0000313" key="2">
    <source>
        <dbReference type="EMBL" id="GHH17158.1"/>
    </source>
</evidence>
<accession>A0ABQ3LPD9</accession>
<protein>
    <recommendedName>
        <fullName evidence="4">DUF4139 domain-containing protein</fullName>
    </recommendedName>
</protein>
<sequence>MRRALRWLSVLLVAVVARAAPAQTVSPAPDRVAVTIYRAPDRSADSPIDLSWLGGYALITEQRRVAIPAGRTTLRFEGVAAGILPESAIVTGLPNGVREKNLDAELLSPRSLYAGTFGRPVTLRRTIAKRSVEEPAIIRSSPDGAAIVQTRDGVVAVDCGPATETLVYNGIAPGLSSKPTLSVALDSPRAATVTITLSYLAWGFDWQANYVATLKPDGRSADLLAWVTLASGDSTSFADAETMVVAGRVKREDRAPYPYARGSAPLTFHCFAHPIADLVPGAPPPPPPAETMDIVVTGMAMRAPRRVTQEDLGDLKLYRVPDRTTVAALAQKQVALLDRHAVPVDILYVATVDAAGEAGAPHLTLRALNRSAKGLGVPLPAGPVAVFQPRGDAAVLIGEGAIDDKAVGELVEANLAVATQVTLETTPRESGANRGKAWEDVALTLRNANPHPVRFELQFDPRIAPRVSHPTSALTHTDGKLVWALELPANATRELGYRVSADR</sequence>
<feature type="signal peptide" evidence="1">
    <location>
        <begin position="1"/>
        <end position="19"/>
    </location>
</feature>
<gene>
    <name evidence="2" type="ORF">GCM10008023_21370</name>
</gene>
<feature type="chain" id="PRO_5047482514" description="DUF4139 domain-containing protein" evidence="1">
    <location>
        <begin position="20"/>
        <end position="503"/>
    </location>
</feature>
<dbReference type="PANTHER" id="PTHR38075:SF1">
    <property type="entry name" value="DUF4139 DOMAIN-CONTAINING PROTEIN"/>
    <property type="match status" value="1"/>
</dbReference>
<organism evidence="2 3">
    <name type="scientific">Sphingomonas glacialis</name>
    <dbReference type="NCBI Taxonomy" id="658225"/>
    <lineage>
        <taxon>Bacteria</taxon>
        <taxon>Pseudomonadati</taxon>
        <taxon>Pseudomonadota</taxon>
        <taxon>Alphaproteobacteria</taxon>
        <taxon>Sphingomonadales</taxon>
        <taxon>Sphingomonadaceae</taxon>
        <taxon>Sphingomonas</taxon>
    </lineage>
</organism>
<reference evidence="3" key="1">
    <citation type="journal article" date="2019" name="Int. J. Syst. Evol. Microbiol.">
        <title>The Global Catalogue of Microorganisms (GCM) 10K type strain sequencing project: providing services to taxonomists for standard genome sequencing and annotation.</title>
        <authorList>
            <consortium name="The Broad Institute Genomics Platform"/>
            <consortium name="The Broad Institute Genome Sequencing Center for Infectious Disease"/>
            <person name="Wu L."/>
            <person name="Ma J."/>
        </authorList>
    </citation>
    <scope>NUCLEOTIDE SEQUENCE [LARGE SCALE GENOMIC DNA]</scope>
    <source>
        <strain evidence="3">CGMCC 1.8957</strain>
    </source>
</reference>
<proteinExistence type="predicted"/>
<evidence type="ECO:0000313" key="3">
    <source>
        <dbReference type="Proteomes" id="UP000652430"/>
    </source>
</evidence>
<dbReference type="Proteomes" id="UP000652430">
    <property type="component" value="Unassembled WGS sequence"/>
</dbReference>
<comment type="caution">
    <text evidence="2">The sequence shown here is derived from an EMBL/GenBank/DDBJ whole genome shotgun (WGS) entry which is preliminary data.</text>
</comment>
<keyword evidence="3" id="KW-1185">Reference proteome</keyword>
<keyword evidence="1" id="KW-0732">Signal</keyword>
<name>A0ABQ3LPD9_9SPHN</name>
<dbReference type="PANTHER" id="PTHR38075">
    <property type="entry name" value="DUF4139 DOMAIN-CONTAINING PROTEIN"/>
    <property type="match status" value="1"/>
</dbReference>
<evidence type="ECO:0008006" key="4">
    <source>
        <dbReference type="Google" id="ProtNLM"/>
    </source>
</evidence>